<proteinExistence type="predicted"/>
<organism evidence="1 2">
    <name type="scientific">Paracoccus lutimaris</name>
    <dbReference type="NCBI Taxonomy" id="1490030"/>
    <lineage>
        <taxon>Bacteria</taxon>
        <taxon>Pseudomonadati</taxon>
        <taxon>Pseudomonadota</taxon>
        <taxon>Alphaproteobacteria</taxon>
        <taxon>Rhodobacterales</taxon>
        <taxon>Paracoccaceae</taxon>
        <taxon>Paracoccus</taxon>
    </lineage>
</organism>
<dbReference type="AlphaFoldDB" id="A0A368YFC5"/>
<evidence type="ECO:0008006" key="3">
    <source>
        <dbReference type="Google" id="ProtNLM"/>
    </source>
</evidence>
<dbReference type="Proteomes" id="UP000253345">
    <property type="component" value="Unassembled WGS sequence"/>
</dbReference>
<evidence type="ECO:0000313" key="2">
    <source>
        <dbReference type="Proteomes" id="UP000253345"/>
    </source>
</evidence>
<gene>
    <name evidence="1" type="ORF">DFP89_13025</name>
</gene>
<keyword evidence="2" id="KW-1185">Reference proteome</keyword>
<dbReference type="EMBL" id="QPJL01000030">
    <property type="protein sequence ID" value="RCW78922.1"/>
    <property type="molecule type" value="Genomic_DNA"/>
</dbReference>
<reference evidence="1 2" key="1">
    <citation type="submission" date="2018-07" db="EMBL/GenBank/DDBJ databases">
        <title>Genomic Encyclopedia of Type Strains, Phase III (KMG-III): the genomes of soil and plant-associated and newly described type strains.</title>
        <authorList>
            <person name="Whitman W."/>
        </authorList>
    </citation>
    <scope>NUCLEOTIDE SEQUENCE [LARGE SCALE GENOMIC DNA]</scope>
    <source>
        <strain evidence="1 2">CECT 8525</strain>
    </source>
</reference>
<dbReference type="OrthoDB" id="5117958at2"/>
<evidence type="ECO:0000313" key="1">
    <source>
        <dbReference type="EMBL" id="RCW78922.1"/>
    </source>
</evidence>
<sequence>MPFTFQKADLSPTCNFSQWALIDEGRLVRTLAWLYLRKPKHAAQIINQLEPSKAGFPGKVFENAISLLSIRLSDIASNLSSTDPEEKKTANNKKNKRIEQRDGLLFQHLSWVAASIDMPTALATPPHVRRADKGFDGLLVSIEDAYGAISRVVLCEDKASINPKNLVQGSVWTEIDGIVKGDKDLELLDAITAILREQSDLEGDKQEELLEALIYEQTRAFRVAVTVMPANADAGGYQHIFKDFEKHAFGADTVRLAEILPSDNTRAFLKALARKVRREIKRIAENV</sequence>
<protein>
    <recommendedName>
        <fullName evidence="3">Anti-bacteriophage protein A/HamA C-terminal domain-containing protein</fullName>
    </recommendedName>
</protein>
<name>A0A368YFC5_9RHOB</name>
<comment type="caution">
    <text evidence="1">The sequence shown here is derived from an EMBL/GenBank/DDBJ whole genome shotgun (WGS) entry which is preliminary data.</text>
</comment>
<dbReference type="RefSeq" id="WP_147273351.1">
    <property type="nucleotide sequence ID" value="NZ_QPJL01000030.1"/>
</dbReference>
<accession>A0A368YFC5</accession>